<proteinExistence type="predicted"/>
<gene>
    <name evidence="1" type="ORF">D3879_14565</name>
</gene>
<keyword evidence="2" id="KW-1185">Reference proteome</keyword>
<organism evidence="1 2">
    <name type="scientific">Pseudomonas cavernicola</name>
    <dbReference type="NCBI Taxonomy" id="2320866"/>
    <lineage>
        <taxon>Bacteria</taxon>
        <taxon>Pseudomonadati</taxon>
        <taxon>Pseudomonadota</taxon>
        <taxon>Gammaproteobacteria</taxon>
        <taxon>Pseudomonadales</taxon>
        <taxon>Pseudomonadaceae</taxon>
        <taxon>Pseudomonas</taxon>
    </lineage>
</organism>
<accession>A0A418XEE0</accession>
<comment type="caution">
    <text evidence="1">The sequence shown here is derived from an EMBL/GenBank/DDBJ whole genome shotgun (WGS) entry which is preliminary data.</text>
</comment>
<dbReference type="RefSeq" id="WP_119955033.1">
    <property type="nucleotide sequence ID" value="NZ_QYUR01000003.1"/>
</dbReference>
<sequence>MIKLNPERYCAHRLAGHTLSRMMAVDDPAVYQPHRFGTWQPIGDLSAPSVPGESLMGLEPDREIRVCERCGYIEHRNQ</sequence>
<evidence type="ECO:0000313" key="1">
    <source>
        <dbReference type="EMBL" id="RJG10901.1"/>
    </source>
</evidence>
<dbReference type="EMBL" id="QYUR01000003">
    <property type="protein sequence ID" value="RJG10901.1"/>
    <property type="molecule type" value="Genomic_DNA"/>
</dbReference>
<dbReference type="AlphaFoldDB" id="A0A418XEE0"/>
<protein>
    <submittedName>
        <fullName evidence="1">Uncharacterized protein</fullName>
    </submittedName>
</protein>
<reference evidence="1 2" key="1">
    <citation type="submission" date="2018-09" db="EMBL/GenBank/DDBJ databases">
        <authorList>
            <person name="Zhu H."/>
        </authorList>
    </citation>
    <scope>NUCLEOTIDE SEQUENCE [LARGE SCALE GENOMIC DNA]</scope>
    <source>
        <strain evidence="1 2">K1S02-6</strain>
    </source>
</reference>
<dbReference type="Proteomes" id="UP000284021">
    <property type="component" value="Unassembled WGS sequence"/>
</dbReference>
<name>A0A418XEE0_9PSED</name>
<evidence type="ECO:0000313" key="2">
    <source>
        <dbReference type="Proteomes" id="UP000284021"/>
    </source>
</evidence>